<proteinExistence type="predicted"/>
<dbReference type="EMBL" id="CM001888">
    <property type="protein sequence ID" value="EOY17623.1"/>
    <property type="molecule type" value="Genomic_DNA"/>
</dbReference>
<evidence type="ECO:0000313" key="2">
    <source>
        <dbReference type="Proteomes" id="UP000026915"/>
    </source>
</evidence>
<dbReference type="HOGENOM" id="CLU_2296779_0_0_1"/>
<sequence>MINTKARLGQQRPLALADLPLQSLTHTCWHHFSTVSWQQKTSKHHKKQEEVEKKSKRRKEVVFQKQSLVHGGEEVQTIKVQEKPWKEKTKIYLINQLIFFL</sequence>
<dbReference type="AlphaFoldDB" id="A0A061FL40"/>
<dbReference type="InParanoid" id="A0A061FL40"/>
<accession>A0A061FL40</accession>
<reference evidence="1 2" key="1">
    <citation type="journal article" date="2013" name="Genome Biol.">
        <title>The genome sequence of the most widely cultivated cacao type and its use to identify candidate genes regulating pod color.</title>
        <authorList>
            <person name="Motamayor J.C."/>
            <person name="Mockaitis K."/>
            <person name="Schmutz J."/>
            <person name="Haiminen N."/>
            <person name="Iii D.L."/>
            <person name="Cornejo O."/>
            <person name="Findley S.D."/>
            <person name="Zheng P."/>
            <person name="Utro F."/>
            <person name="Royaert S."/>
            <person name="Saski C."/>
            <person name="Jenkins J."/>
            <person name="Podicheti R."/>
            <person name="Zhao M."/>
            <person name="Scheffler B.E."/>
            <person name="Stack J.C."/>
            <person name="Feltus F.A."/>
            <person name="Mustiga G.M."/>
            <person name="Amores F."/>
            <person name="Phillips W."/>
            <person name="Marelli J.P."/>
            <person name="May G.D."/>
            <person name="Shapiro H."/>
            <person name="Ma J."/>
            <person name="Bustamante C.D."/>
            <person name="Schnell R.J."/>
            <person name="Main D."/>
            <person name="Gilbert D."/>
            <person name="Parida L."/>
            <person name="Kuhn D.N."/>
        </authorList>
    </citation>
    <scope>NUCLEOTIDE SEQUENCE [LARGE SCALE GENOMIC DNA]</scope>
    <source>
        <strain evidence="2">cv. Matina 1-6</strain>
    </source>
</reference>
<dbReference type="Proteomes" id="UP000026915">
    <property type="component" value="Chromosome 10"/>
</dbReference>
<gene>
    <name evidence="1" type="ORF">TCM_042402</name>
</gene>
<keyword evidence="2" id="KW-1185">Reference proteome</keyword>
<dbReference type="Gramene" id="EOY17623">
    <property type="protein sequence ID" value="EOY17623"/>
    <property type="gene ID" value="TCM_042402"/>
</dbReference>
<name>A0A061FL40_THECC</name>
<organism evidence="1 2">
    <name type="scientific">Theobroma cacao</name>
    <name type="common">Cacao</name>
    <name type="synonym">Cocoa</name>
    <dbReference type="NCBI Taxonomy" id="3641"/>
    <lineage>
        <taxon>Eukaryota</taxon>
        <taxon>Viridiplantae</taxon>
        <taxon>Streptophyta</taxon>
        <taxon>Embryophyta</taxon>
        <taxon>Tracheophyta</taxon>
        <taxon>Spermatophyta</taxon>
        <taxon>Magnoliopsida</taxon>
        <taxon>eudicotyledons</taxon>
        <taxon>Gunneridae</taxon>
        <taxon>Pentapetalae</taxon>
        <taxon>rosids</taxon>
        <taxon>malvids</taxon>
        <taxon>Malvales</taxon>
        <taxon>Malvaceae</taxon>
        <taxon>Byttnerioideae</taxon>
        <taxon>Theobroma</taxon>
    </lineage>
</organism>
<evidence type="ECO:0000313" key="1">
    <source>
        <dbReference type="EMBL" id="EOY17623.1"/>
    </source>
</evidence>
<protein>
    <submittedName>
        <fullName evidence="1">Uncharacterized protein</fullName>
    </submittedName>
</protein>